<accession>A0AAV2RHR9</accession>
<dbReference type="PANTHER" id="PTHR12289">
    <property type="entry name" value="METAXIN RELATED"/>
    <property type="match status" value="1"/>
</dbReference>
<keyword evidence="3" id="KW-0813">Transport</keyword>
<keyword evidence="5" id="KW-0653">Protein transport</keyword>
<organism evidence="10 11">
    <name type="scientific">Meganyctiphanes norvegica</name>
    <name type="common">Northern krill</name>
    <name type="synonym">Thysanopoda norvegica</name>
    <dbReference type="NCBI Taxonomy" id="48144"/>
    <lineage>
        <taxon>Eukaryota</taxon>
        <taxon>Metazoa</taxon>
        <taxon>Ecdysozoa</taxon>
        <taxon>Arthropoda</taxon>
        <taxon>Crustacea</taxon>
        <taxon>Multicrustacea</taxon>
        <taxon>Malacostraca</taxon>
        <taxon>Eumalacostraca</taxon>
        <taxon>Eucarida</taxon>
        <taxon>Euphausiacea</taxon>
        <taxon>Euphausiidae</taxon>
        <taxon>Meganyctiphanes</taxon>
    </lineage>
</organism>
<sequence length="328" mass="37394">MELYVWEGDAKWGMPSMDLQSLQLLTYVKFSGAPVTIVKTSNPFRSPLGQLPCFKCSEGSFSDFTKVTTFLRKQNYSCDYELSSKQCSEVIAYEQLLKEKLYPALMYLWWVEPKSYYDVIHKWFFSNIPFPYKFFYPGQFHKKHKDLIESMFDDEDDSQTIETELHRQAQECLTMLSNRLGEKDYFFGKNPSTVDALIFSYLVLLLKVDIKVQVLQNHIRACPNLSRYVSKTLQRFFPTALRAEALVKKTSNDSRAGSEPSDDVPNKGRNLLLSGMVAFSAMFGYAIAAGLVQVDMGDGIVYDDDEYEYEYDDYEEGGGGGDGGGGDE</sequence>
<dbReference type="CDD" id="cd03078">
    <property type="entry name" value="GST_N_Metaxin1_like"/>
    <property type="match status" value="1"/>
</dbReference>
<evidence type="ECO:0000259" key="8">
    <source>
        <dbReference type="Pfam" id="PF10568"/>
    </source>
</evidence>
<dbReference type="AlphaFoldDB" id="A0AAV2RHR9"/>
<evidence type="ECO:0000256" key="4">
    <source>
        <dbReference type="ARBA" id="ARBA00022787"/>
    </source>
</evidence>
<evidence type="ECO:0008006" key="12">
    <source>
        <dbReference type="Google" id="ProtNLM"/>
    </source>
</evidence>
<evidence type="ECO:0000259" key="9">
    <source>
        <dbReference type="Pfam" id="PF17171"/>
    </source>
</evidence>
<dbReference type="InterPro" id="IPR033468">
    <property type="entry name" value="Metaxin_GST"/>
</dbReference>
<gene>
    <name evidence="10" type="ORF">MNOR_LOCUS23635</name>
</gene>
<dbReference type="Proteomes" id="UP001497623">
    <property type="component" value="Unassembled WGS sequence"/>
</dbReference>
<evidence type="ECO:0000313" key="11">
    <source>
        <dbReference type="Proteomes" id="UP001497623"/>
    </source>
</evidence>
<dbReference type="GO" id="GO:0015031">
    <property type="term" value="P:protein transport"/>
    <property type="evidence" value="ECO:0007669"/>
    <property type="project" value="UniProtKB-KW"/>
</dbReference>
<feature type="domain" description="Mitochondrial outer membrane transport complex Sam37/metaxin N-terminal" evidence="8">
    <location>
        <begin position="21"/>
        <end position="140"/>
    </location>
</feature>
<dbReference type="InterPro" id="IPR050931">
    <property type="entry name" value="Mito_Protein_Transport_Metaxin"/>
</dbReference>
<dbReference type="InterPro" id="IPR036282">
    <property type="entry name" value="Glutathione-S-Trfase_C_sf"/>
</dbReference>
<keyword evidence="6" id="KW-0496">Mitochondrion</keyword>
<evidence type="ECO:0000256" key="3">
    <source>
        <dbReference type="ARBA" id="ARBA00022448"/>
    </source>
</evidence>
<comment type="caution">
    <text evidence="10">The sequence shown here is derived from an EMBL/GenBank/DDBJ whole genome shotgun (WGS) entry which is preliminary data.</text>
</comment>
<protein>
    <recommendedName>
        <fullName evidence="12">Metaxin</fullName>
    </recommendedName>
</protein>
<keyword evidence="11" id="KW-1185">Reference proteome</keyword>
<proteinExistence type="inferred from homology"/>
<evidence type="ECO:0000256" key="1">
    <source>
        <dbReference type="ARBA" id="ARBA00004294"/>
    </source>
</evidence>
<evidence type="ECO:0000256" key="7">
    <source>
        <dbReference type="ARBA" id="ARBA00023136"/>
    </source>
</evidence>
<dbReference type="Pfam" id="PF17171">
    <property type="entry name" value="GST_C_6"/>
    <property type="match status" value="1"/>
</dbReference>
<dbReference type="SUPFAM" id="SSF47616">
    <property type="entry name" value="GST C-terminal domain-like"/>
    <property type="match status" value="1"/>
</dbReference>
<dbReference type="EMBL" id="CAXKWB010021009">
    <property type="protein sequence ID" value="CAL4122926.1"/>
    <property type="molecule type" value="Genomic_DNA"/>
</dbReference>
<dbReference type="InterPro" id="IPR019564">
    <property type="entry name" value="Sam37/metaxin_N"/>
</dbReference>
<dbReference type="Gene3D" id="1.20.1050.10">
    <property type="match status" value="1"/>
</dbReference>
<dbReference type="GO" id="GO:0001401">
    <property type="term" value="C:SAM complex"/>
    <property type="evidence" value="ECO:0007669"/>
    <property type="project" value="InterPro"/>
</dbReference>
<evidence type="ECO:0000256" key="6">
    <source>
        <dbReference type="ARBA" id="ARBA00023128"/>
    </source>
</evidence>
<dbReference type="SFLD" id="SFLDS00019">
    <property type="entry name" value="Glutathione_Transferase_(cytos"/>
    <property type="match status" value="1"/>
</dbReference>
<dbReference type="Pfam" id="PF10568">
    <property type="entry name" value="Tom37"/>
    <property type="match status" value="1"/>
</dbReference>
<dbReference type="PANTHER" id="PTHR12289:SF41">
    <property type="entry name" value="FAILED AXON CONNECTIONS-RELATED"/>
    <property type="match status" value="1"/>
</dbReference>
<dbReference type="InterPro" id="IPR040079">
    <property type="entry name" value="Glutathione_S-Trfase"/>
</dbReference>
<evidence type="ECO:0000256" key="2">
    <source>
        <dbReference type="ARBA" id="ARBA00009170"/>
    </source>
</evidence>
<evidence type="ECO:0000256" key="5">
    <source>
        <dbReference type="ARBA" id="ARBA00022927"/>
    </source>
</evidence>
<evidence type="ECO:0000313" key="10">
    <source>
        <dbReference type="EMBL" id="CAL4122926.1"/>
    </source>
</evidence>
<comment type="subcellular location">
    <subcellularLocation>
        <location evidence="1">Mitochondrion outer membrane</location>
    </subcellularLocation>
</comment>
<keyword evidence="4" id="KW-1000">Mitochondrion outer membrane</keyword>
<name>A0AAV2RHR9_MEGNR</name>
<dbReference type="GO" id="GO:0007005">
    <property type="term" value="P:mitochondrion organization"/>
    <property type="evidence" value="ECO:0007669"/>
    <property type="project" value="TreeGrafter"/>
</dbReference>
<dbReference type="SFLD" id="SFLDG01180">
    <property type="entry name" value="SUF1"/>
    <property type="match status" value="1"/>
</dbReference>
<reference evidence="10 11" key="1">
    <citation type="submission" date="2024-05" db="EMBL/GenBank/DDBJ databases">
        <authorList>
            <person name="Wallberg A."/>
        </authorList>
    </citation>
    <scope>NUCLEOTIDE SEQUENCE [LARGE SCALE GENOMIC DNA]</scope>
</reference>
<keyword evidence="7" id="KW-0472">Membrane</keyword>
<feature type="domain" description="Metaxin glutathione S-transferase" evidence="9">
    <location>
        <begin position="169"/>
        <end position="230"/>
    </location>
</feature>
<comment type="similarity">
    <text evidence="2">Belongs to the metaxin family.</text>
</comment>